<evidence type="ECO:0000313" key="4">
    <source>
        <dbReference type="Proteomes" id="UP000232149"/>
    </source>
</evidence>
<evidence type="ECO:0000256" key="1">
    <source>
        <dbReference type="SAM" id="Coils"/>
    </source>
</evidence>
<feature type="coiled-coil region" evidence="1">
    <location>
        <begin position="49"/>
        <end position="76"/>
    </location>
</feature>
<name>A0A2M9YJD3_9LEPT</name>
<evidence type="ECO:0000313" key="2">
    <source>
        <dbReference type="EMBL" id="PJZ51614.1"/>
    </source>
</evidence>
<sequence length="83" mass="9846">MLNRNPLDFPEFTEAESTPEIRKSLKKLNRNAMKPIRSIGVLRNLWNRFREILNENRKLKKEVLDLKAKISDIRSSYNFTVEA</sequence>
<dbReference type="Proteomes" id="UP000232149">
    <property type="component" value="Unassembled WGS sequence"/>
</dbReference>
<comment type="caution">
    <text evidence="2">The sequence shown here is derived from an EMBL/GenBank/DDBJ whole genome shotgun (WGS) entry which is preliminary data.</text>
</comment>
<evidence type="ECO:0000313" key="3">
    <source>
        <dbReference type="EMBL" id="PJZ61877.1"/>
    </source>
</evidence>
<dbReference type="Proteomes" id="UP000232188">
    <property type="component" value="Unassembled WGS sequence"/>
</dbReference>
<dbReference type="EMBL" id="NPDV01000022">
    <property type="protein sequence ID" value="PJZ51614.1"/>
    <property type="molecule type" value="Genomic_DNA"/>
</dbReference>
<keyword evidence="4" id="KW-1185">Reference proteome</keyword>
<proteinExistence type="predicted"/>
<accession>A0A2M9YJD3</accession>
<dbReference type="AlphaFoldDB" id="A0A2M9YJD3"/>
<gene>
    <name evidence="3" type="ORF">CH376_10765</name>
    <name evidence="2" type="ORF">CH380_19400</name>
</gene>
<reference evidence="4 5" key="1">
    <citation type="submission" date="2017-07" db="EMBL/GenBank/DDBJ databases">
        <title>Leptospira spp. isolated from tropical soils.</title>
        <authorList>
            <person name="Thibeaux R."/>
            <person name="Iraola G."/>
            <person name="Ferres I."/>
            <person name="Bierque E."/>
            <person name="Girault D."/>
            <person name="Soupe-Gilbert M.-E."/>
            <person name="Picardeau M."/>
            <person name="Goarant C."/>
        </authorList>
    </citation>
    <scope>NUCLEOTIDE SEQUENCE [LARGE SCALE GENOMIC DNA]</scope>
    <source>
        <strain evidence="2 5">FH2-B-C1</strain>
        <strain evidence="3 4">FH2-B-D1</strain>
    </source>
</reference>
<organism evidence="2 5">
    <name type="scientific">Leptospira adleri</name>
    <dbReference type="NCBI Taxonomy" id="2023186"/>
    <lineage>
        <taxon>Bacteria</taxon>
        <taxon>Pseudomonadati</taxon>
        <taxon>Spirochaetota</taxon>
        <taxon>Spirochaetia</taxon>
        <taxon>Leptospirales</taxon>
        <taxon>Leptospiraceae</taxon>
        <taxon>Leptospira</taxon>
    </lineage>
</organism>
<evidence type="ECO:0000313" key="5">
    <source>
        <dbReference type="Proteomes" id="UP000232188"/>
    </source>
</evidence>
<dbReference type="EMBL" id="NPDU01000024">
    <property type="protein sequence ID" value="PJZ61877.1"/>
    <property type="molecule type" value="Genomic_DNA"/>
</dbReference>
<protein>
    <submittedName>
        <fullName evidence="2">Uncharacterized protein</fullName>
    </submittedName>
</protein>
<keyword evidence="1" id="KW-0175">Coiled coil</keyword>